<dbReference type="PIRSF" id="PIRSF022976">
    <property type="entry name" value="NADH_Oxi_21kDa"/>
    <property type="match status" value="1"/>
</dbReference>
<dbReference type="CDD" id="cd22849">
    <property type="entry name" value="NuzM"/>
    <property type="match status" value="1"/>
</dbReference>
<proteinExistence type="predicted"/>
<dbReference type="AlphaFoldDB" id="A0A9P4VPB3"/>
<dbReference type="InterPro" id="IPR016813">
    <property type="entry name" value="NADH_Ub_cplx-1_21kDa"/>
</dbReference>
<sequence>MTVAGAKVSASAAKQATKFKKYTVQPTGIWKYINKFLAVDSSRSTGIPLNPQFRNPPPGSNDPNAYDDPVTVPAADLAENPYWKRDVRRRYMQPSVVKPADVVGLLTVGSKANPKEEVLKIGQEGQKQLVAVKEEGEKGGLAAFFEKNKDVAKSVLGQDGLPPFPSGLSPLSSEGKRYEILDEQSYDGKYPCRTFQ</sequence>
<dbReference type="EMBL" id="MU006092">
    <property type="protein sequence ID" value="KAF2840656.1"/>
    <property type="molecule type" value="Genomic_DNA"/>
</dbReference>
<keyword evidence="2" id="KW-1185">Reference proteome</keyword>
<protein>
    <submittedName>
        <fullName evidence="1">NADH-ubiquinone oxidoreductase 21 kDa subunit</fullName>
    </submittedName>
</protein>
<reference evidence="1" key="1">
    <citation type="journal article" date="2020" name="Stud. Mycol.">
        <title>101 Dothideomycetes genomes: a test case for predicting lifestyles and emergence of pathogens.</title>
        <authorList>
            <person name="Haridas S."/>
            <person name="Albert R."/>
            <person name="Binder M."/>
            <person name="Bloem J."/>
            <person name="Labutti K."/>
            <person name="Salamov A."/>
            <person name="Andreopoulos B."/>
            <person name="Baker S."/>
            <person name="Barry K."/>
            <person name="Bills G."/>
            <person name="Bluhm B."/>
            <person name="Cannon C."/>
            <person name="Castanera R."/>
            <person name="Culley D."/>
            <person name="Daum C."/>
            <person name="Ezra D."/>
            <person name="Gonzalez J."/>
            <person name="Henrissat B."/>
            <person name="Kuo A."/>
            <person name="Liang C."/>
            <person name="Lipzen A."/>
            <person name="Lutzoni F."/>
            <person name="Magnuson J."/>
            <person name="Mondo S."/>
            <person name="Nolan M."/>
            <person name="Ohm R."/>
            <person name="Pangilinan J."/>
            <person name="Park H.-J."/>
            <person name="Ramirez L."/>
            <person name="Alfaro M."/>
            <person name="Sun H."/>
            <person name="Tritt A."/>
            <person name="Yoshinaga Y."/>
            <person name="Zwiers L.-H."/>
            <person name="Turgeon B."/>
            <person name="Goodwin S."/>
            <person name="Spatafora J."/>
            <person name="Crous P."/>
            <person name="Grigoriev I."/>
        </authorList>
    </citation>
    <scope>NUCLEOTIDE SEQUENCE</scope>
    <source>
        <strain evidence="1">CBS 101060</strain>
    </source>
</reference>
<evidence type="ECO:0000313" key="2">
    <source>
        <dbReference type="Proteomes" id="UP000799429"/>
    </source>
</evidence>
<dbReference type="OrthoDB" id="2093493at2759"/>
<accession>A0A9P4VPB3</accession>
<dbReference type="PANTHER" id="PTHR37325:SF1">
    <property type="entry name" value="OXIDOREDUCTASE 21 KDA SUBUNIT, PUTATIVE (AFU_ORTHOLOGUE AFUA_4G05910)-RELATED"/>
    <property type="match status" value="1"/>
</dbReference>
<evidence type="ECO:0000313" key="1">
    <source>
        <dbReference type="EMBL" id="KAF2840656.1"/>
    </source>
</evidence>
<organism evidence="1 2">
    <name type="scientific">Patellaria atrata CBS 101060</name>
    <dbReference type="NCBI Taxonomy" id="1346257"/>
    <lineage>
        <taxon>Eukaryota</taxon>
        <taxon>Fungi</taxon>
        <taxon>Dikarya</taxon>
        <taxon>Ascomycota</taxon>
        <taxon>Pezizomycotina</taxon>
        <taxon>Dothideomycetes</taxon>
        <taxon>Dothideomycetes incertae sedis</taxon>
        <taxon>Patellariales</taxon>
        <taxon>Patellariaceae</taxon>
        <taxon>Patellaria</taxon>
    </lineage>
</organism>
<dbReference type="PANTHER" id="PTHR37325">
    <property type="entry name" value="OXIDOREDUCTASE 21 KDA SUBUNIT, PUTATIVE (AFU_ORTHOLOGUE AFUA_4G05910)-RELATED"/>
    <property type="match status" value="1"/>
</dbReference>
<name>A0A9P4VPB3_9PEZI</name>
<comment type="caution">
    <text evidence="1">The sequence shown here is derived from an EMBL/GenBank/DDBJ whole genome shotgun (WGS) entry which is preliminary data.</text>
</comment>
<dbReference type="Proteomes" id="UP000799429">
    <property type="component" value="Unassembled WGS sequence"/>
</dbReference>
<gene>
    <name evidence="1" type="ORF">M501DRAFT_990627</name>
</gene>